<dbReference type="AlphaFoldDB" id="A0A0G0YXC2"/>
<dbReference type="GO" id="GO:0006508">
    <property type="term" value="P:proteolysis"/>
    <property type="evidence" value="ECO:0007669"/>
    <property type="project" value="InterPro"/>
</dbReference>
<keyword evidence="5" id="KW-0573">Peptidoglycan synthesis</keyword>
<evidence type="ECO:0000259" key="8">
    <source>
        <dbReference type="Pfam" id="PF00768"/>
    </source>
</evidence>
<dbReference type="GO" id="GO:0009252">
    <property type="term" value="P:peptidoglycan biosynthetic process"/>
    <property type="evidence" value="ECO:0007669"/>
    <property type="project" value="UniProtKB-KW"/>
</dbReference>
<keyword evidence="3" id="KW-0378">Hydrolase</keyword>
<accession>A0A0G0YXC2</accession>
<dbReference type="GO" id="GO:0008360">
    <property type="term" value="P:regulation of cell shape"/>
    <property type="evidence" value="ECO:0007669"/>
    <property type="project" value="UniProtKB-KW"/>
</dbReference>
<dbReference type="PANTHER" id="PTHR21581">
    <property type="entry name" value="D-ALANYL-D-ALANINE CARBOXYPEPTIDASE"/>
    <property type="match status" value="1"/>
</dbReference>
<evidence type="ECO:0000256" key="3">
    <source>
        <dbReference type="ARBA" id="ARBA00022801"/>
    </source>
</evidence>
<evidence type="ECO:0000256" key="4">
    <source>
        <dbReference type="ARBA" id="ARBA00022960"/>
    </source>
</evidence>
<dbReference type="Proteomes" id="UP000034875">
    <property type="component" value="Unassembled WGS sequence"/>
</dbReference>
<protein>
    <recommendedName>
        <fullName evidence="8">Peptidase S11 D-alanyl-D-alanine carboxypeptidase A N-terminal domain-containing protein</fullName>
    </recommendedName>
</protein>
<dbReference type="GO" id="GO:0071555">
    <property type="term" value="P:cell wall organization"/>
    <property type="evidence" value="ECO:0007669"/>
    <property type="project" value="UniProtKB-KW"/>
</dbReference>
<evidence type="ECO:0000256" key="5">
    <source>
        <dbReference type="ARBA" id="ARBA00022984"/>
    </source>
</evidence>
<dbReference type="EMBL" id="LCCZ01000058">
    <property type="protein sequence ID" value="KKS41245.1"/>
    <property type="molecule type" value="Genomic_DNA"/>
</dbReference>
<dbReference type="InterPro" id="IPR001967">
    <property type="entry name" value="Peptidase_S11_N"/>
</dbReference>
<dbReference type="PRINTS" id="PR00725">
    <property type="entry name" value="DADACBPTASE1"/>
</dbReference>
<keyword evidence="4" id="KW-0133">Cell shape</keyword>
<feature type="domain" description="Peptidase S11 D-alanyl-D-alanine carboxypeptidase A N-terminal" evidence="8">
    <location>
        <begin position="1"/>
        <end position="147"/>
    </location>
</feature>
<comment type="similarity">
    <text evidence="1 7">Belongs to the peptidase S11 family.</text>
</comment>
<name>A0A0G0YXC2_9BACT</name>
<proteinExistence type="inferred from homology"/>
<comment type="caution">
    <text evidence="9">The sequence shown here is derived from an EMBL/GenBank/DDBJ whole genome shotgun (WGS) entry which is preliminary data.</text>
</comment>
<dbReference type="PANTHER" id="PTHR21581:SF6">
    <property type="entry name" value="TRAFFICKING PROTEIN PARTICLE COMPLEX SUBUNIT 12"/>
    <property type="match status" value="1"/>
</dbReference>
<evidence type="ECO:0000256" key="6">
    <source>
        <dbReference type="ARBA" id="ARBA00023316"/>
    </source>
</evidence>
<organism evidence="9 10">
    <name type="scientific">candidate division CPR1 bacterium GW2011_GWA2_42_17</name>
    <dbReference type="NCBI Taxonomy" id="1618341"/>
    <lineage>
        <taxon>Bacteria</taxon>
        <taxon>candidate division CPR1</taxon>
    </lineage>
</organism>
<evidence type="ECO:0000313" key="9">
    <source>
        <dbReference type="EMBL" id="KKS41245.1"/>
    </source>
</evidence>
<evidence type="ECO:0000256" key="2">
    <source>
        <dbReference type="ARBA" id="ARBA00022729"/>
    </source>
</evidence>
<sequence length="174" mass="19243">MTALVAMESLRSDTVVTSPKTTEAIGKTIKLKSGEQIGFNDMLYALLLESGNDVAFALAENYAGGYAKMVEDMNLKANKLGMENTVFKNVSGLDQYQHETTAHDMAILASVAIKIPLFAEIVNTKQKEIKTVDGNIIHQLKNTNELLGIRFGETKKLIDWIFSSHDWKTPAINH</sequence>
<keyword evidence="2" id="KW-0732">Signal</keyword>
<dbReference type="Gene3D" id="3.40.710.10">
    <property type="entry name" value="DD-peptidase/beta-lactamase superfamily"/>
    <property type="match status" value="1"/>
</dbReference>
<dbReference type="SUPFAM" id="SSF56601">
    <property type="entry name" value="beta-lactamase/transpeptidase-like"/>
    <property type="match status" value="1"/>
</dbReference>
<gene>
    <name evidence="9" type="ORF">UV05_C0058G0005</name>
</gene>
<keyword evidence="6" id="KW-0961">Cell wall biogenesis/degradation</keyword>
<reference evidence="9 10" key="1">
    <citation type="journal article" date="2015" name="Nature">
        <title>rRNA introns, odd ribosomes, and small enigmatic genomes across a large radiation of phyla.</title>
        <authorList>
            <person name="Brown C.T."/>
            <person name="Hug L.A."/>
            <person name="Thomas B.C."/>
            <person name="Sharon I."/>
            <person name="Castelle C.J."/>
            <person name="Singh A."/>
            <person name="Wilkins M.J."/>
            <person name="Williams K.H."/>
            <person name="Banfield J.F."/>
        </authorList>
    </citation>
    <scope>NUCLEOTIDE SEQUENCE [LARGE SCALE GENOMIC DNA]</scope>
</reference>
<evidence type="ECO:0000313" key="10">
    <source>
        <dbReference type="Proteomes" id="UP000034875"/>
    </source>
</evidence>
<dbReference type="GO" id="GO:0009002">
    <property type="term" value="F:serine-type D-Ala-D-Ala carboxypeptidase activity"/>
    <property type="evidence" value="ECO:0007669"/>
    <property type="project" value="InterPro"/>
</dbReference>
<evidence type="ECO:0000256" key="7">
    <source>
        <dbReference type="RuleBase" id="RU004016"/>
    </source>
</evidence>
<dbReference type="InterPro" id="IPR012338">
    <property type="entry name" value="Beta-lactam/transpept-like"/>
</dbReference>
<evidence type="ECO:0000256" key="1">
    <source>
        <dbReference type="ARBA" id="ARBA00007164"/>
    </source>
</evidence>
<dbReference type="Pfam" id="PF00768">
    <property type="entry name" value="Peptidase_S11"/>
    <property type="match status" value="1"/>
</dbReference>
<dbReference type="InterPro" id="IPR018044">
    <property type="entry name" value="Peptidase_S11"/>
</dbReference>